<sequence length="66" mass="6944">MSTAQLAVTLSSLTKACADVAASEEISTLSDIELVQSAMEVSDSTLPIRVADSARRDFAVNLQTIT</sequence>
<organism evidence="1 2">
    <name type="scientific">Strongylus vulgaris</name>
    <name type="common">Blood worm</name>
    <dbReference type="NCBI Taxonomy" id="40348"/>
    <lineage>
        <taxon>Eukaryota</taxon>
        <taxon>Metazoa</taxon>
        <taxon>Ecdysozoa</taxon>
        <taxon>Nematoda</taxon>
        <taxon>Chromadorea</taxon>
        <taxon>Rhabditida</taxon>
        <taxon>Rhabditina</taxon>
        <taxon>Rhabditomorpha</taxon>
        <taxon>Strongyloidea</taxon>
        <taxon>Strongylidae</taxon>
        <taxon>Strongylus</taxon>
    </lineage>
</organism>
<proteinExistence type="predicted"/>
<accession>A0A3P7K0X5</accession>
<gene>
    <name evidence="1" type="ORF">SVUK_LOCUS20877</name>
</gene>
<protein>
    <submittedName>
        <fullName evidence="1">Uncharacterized protein</fullName>
    </submittedName>
</protein>
<keyword evidence="2" id="KW-1185">Reference proteome</keyword>
<evidence type="ECO:0000313" key="2">
    <source>
        <dbReference type="Proteomes" id="UP000270094"/>
    </source>
</evidence>
<dbReference type="EMBL" id="UYYB01146621">
    <property type="protein sequence ID" value="VDM85879.1"/>
    <property type="molecule type" value="Genomic_DNA"/>
</dbReference>
<dbReference type="AlphaFoldDB" id="A0A3P7K0X5"/>
<name>A0A3P7K0X5_STRVU</name>
<dbReference type="Proteomes" id="UP000270094">
    <property type="component" value="Unassembled WGS sequence"/>
</dbReference>
<reference evidence="1 2" key="1">
    <citation type="submission" date="2018-11" db="EMBL/GenBank/DDBJ databases">
        <authorList>
            <consortium name="Pathogen Informatics"/>
        </authorList>
    </citation>
    <scope>NUCLEOTIDE SEQUENCE [LARGE SCALE GENOMIC DNA]</scope>
</reference>
<feature type="non-terminal residue" evidence="1">
    <location>
        <position position="66"/>
    </location>
</feature>
<evidence type="ECO:0000313" key="1">
    <source>
        <dbReference type="EMBL" id="VDM85879.1"/>
    </source>
</evidence>